<dbReference type="GO" id="GO:0016887">
    <property type="term" value="F:ATP hydrolysis activity"/>
    <property type="evidence" value="ECO:0007669"/>
    <property type="project" value="InterPro"/>
</dbReference>
<reference evidence="20" key="1">
    <citation type="submission" date="2022-07" db="EMBL/GenBank/DDBJ databases">
        <title>Fungi with potential for degradation of polypropylene.</title>
        <authorList>
            <person name="Gostincar C."/>
        </authorList>
    </citation>
    <scope>NUCLEOTIDE SEQUENCE</scope>
    <source>
        <strain evidence="20">EXF-13308</strain>
    </source>
</reference>
<dbReference type="NCBIfam" id="TIGR01652">
    <property type="entry name" value="ATPase-Plipid"/>
    <property type="match status" value="1"/>
</dbReference>
<dbReference type="EMBL" id="JANBVO010000093">
    <property type="protein sequence ID" value="KAJ9130364.1"/>
    <property type="molecule type" value="Genomic_DNA"/>
</dbReference>
<comment type="cofactor">
    <cofactor evidence="15">
        <name>Mg(2+)</name>
        <dbReference type="ChEBI" id="CHEBI:18420"/>
    </cofactor>
</comment>
<evidence type="ECO:0000313" key="20">
    <source>
        <dbReference type="EMBL" id="KAJ9130364.1"/>
    </source>
</evidence>
<evidence type="ECO:0000259" key="18">
    <source>
        <dbReference type="Pfam" id="PF16209"/>
    </source>
</evidence>
<gene>
    <name evidence="20" type="ORF">NKR23_g12236</name>
</gene>
<dbReference type="PANTHER" id="PTHR24092:SF174">
    <property type="entry name" value="PHOSPHOLIPID-TRANSPORTING ATPASE DNF3-RELATED"/>
    <property type="match status" value="1"/>
</dbReference>
<evidence type="ECO:0000256" key="12">
    <source>
        <dbReference type="ARBA" id="ARBA00049128"/>
    </source>
</evidence>
<dbReference type="EC" id="7.6.2.1" evidence="16"/>
<dbReference type="InterPro" id="IPR023214">
    <property type="entry name" value="HAD_sf"/>
</dbReference>
<feature type="transmembrane region" description="Helical" evidence="16">
    <location>
        <begin position="1206"/>
        <end position="1226"/>
    </location>
</feature>
<feature type="binding site" evidence="14">
    <location>
        <position position="741"/>
    </location>
    <ligand>
        <name>ATP</name>
        <dbReference type="ChEBI" id="CHEBI:30616"/>
    </ligand>
</feature>
<dbReference type="GO" id="GO:0005524">
    <property type="term" value="F:ATP binding"/>
    <property type="evidence" value="ECO:0007669"/>
    <property type="project" value="UniProtKB-UniRule"/>
</dbReference>
<dbReference type="SUPFAM" id="SSF81660">
    <property type="entry name" value="Metal cation-transporting ATPase, ATP-binding domain N"/>
    <property type="match status" value="1"/>
</dbReference>
<feature type="transmembrane region" description="Helical" evidence="16">
    <location>
        <begin position="1363"/>
        <end position="1383"/>
    </location>
</feature>
<accession>A0AA38VGA4</accession>
<feature type="region of interest" description="Disordered" evidence="17">
    <location>
        <begin position="83"/>
        <end position="111"/>
    </location>
</feature>
<feature type="transmembrane region" description="Helical" evidence="16">
    <location>
        <begin position="1287"/>
        <end position="1306"/>
    </location>
</feature>
<keyword evidence="5 14" id="KW-0547">Nucleotide-binding</keyword>
<evidence type="ECO:0000256" key="7">
    <source>
        <dbReference type="ARBA" id="ARBA00022842"/>
    </source>
</evidence>
<feature type="transmembrane region" description="Helical" evidence="16">
    <location>
        <begin position="1256"/>
        <end position="1281"/>
    </location>
</feature>
<evidence type="ECO:0000256" key="10">
    <source>
        <dbReference type="ARBA" id="ARBA00023136"/>
    </source>
</evidence>
<evidence type="ECO:0000313" key="21">
    <source>
        <dbReference type="Proteomes" id="UP001174694"/>
    </source>
</evidence>
<dbReference type="Pfam" id="PF16209">
    <property type="entry name" value="PhoLip_ATPase_N"/>
    <property type="match status" value="1"/>
</dbReference>
<dbReference type="Pfam" id="PF13246">
    <property type="entry name" value="Cation_ATPase"/>
    <property type="match status" value="1"/>
</dbReference>
<feature type="compositionally biased region" description="Low complexity" evidence="17">
    <location>
        <begin position="44"/>
        <end position="53"/>
    </location>
</feature>
<feature type="binding site" evidence="14">
    <location>
        <position position="515"/>
    </location>
    <ligand>
        <name>ATP</name>
        <dbReference type="ChEBI" id="CHEBI:30616"/>
    </ligand>
</feature>
<dbReference type="InterPro" id="IPR023298">
    <property type="entry name" value="ATPase_P-typ_TM_dom_sf"/>
</dbReference>
<sequence length="1474" mass="164893">MNDINGAGDGRGATSEDLASEIGHEKSRGSALGILQSRRKEGQARASPAAPAAERLRHTCQQLYNRYVAQLILGRRSLPPSKEGRRIPLRFGDGEAHGDDHDKPLTDERRGGPYISNAIRTSRYNMIDFFPKQLFFQFSRLGNFYFLCIGVPQMIPGLSTTGNYTTILPLLFFVLLTIVKEGYDDYKRHRLDKVENATIATVLRRADDRADTSHSLLRKLALHIPWIRARLSKEVEDHDPKDPVVGGFQWKKRKWSSLRVGDVIRLSRDENVPTDIVLLHADGENGLAYIETMALDGETNLKSKQVSAALKDCNTTEGILSCRAEFVVEDPNPDLYRFDGRVTVGDETLPLTSNEVVYRGSTVRNTNCAIGVVINTGEECKIRMNANQHPNAKRPALESVYNRIVVSLVFYVIILTAGCSVGYLIWKNKTEKYAWYLNGDSVSAAEIIVGFAIQFNNVIPLSLYVTLEMIKIGQMLNLNGDVEMYDEASDTPARCNTNTILENLGQIGYIFSDKTGTLTENVMKFRKMSIAGTSWLHEMDISTGEDEGAERPTYAPEMAGKKATKTRISIEEAGRVTEKGHEVTFSPASPQMLPRTPSMARRSSSHWRSTGRPDLAQPELTTYDLLEYIQRRPYSPFARKAIQYILALALCHTCLPEVKDGEIQFQASSPDELALVKAAQEMGFLVIQRSAQQTTLRISIGEGTMETRTYEILDVIEFSSKRKRMTIIVRCPDGRIWLISKGADSMILPRLKLANLAIQKANEVRKSAELERVMQRKSEQLEPRNSFGGRPSLNIRRSLALARQTNPTVSGSSSSRPPMADRTKSETGKMRRSVDILRQQHHTISARAASFDEPSPSRQLHHNLFSPSHMPEKFSFLDDPSVNDDAAIFTRCFKHLDDFATEGLRTLLYAHKFIPELEYLAWKKVYRDATTSLVDRQEAIEAAGDLIEQNLDLVGASAIEDKLQKGVPETIDKLRRANIKIWMLTGDKRETAINIAHSARICRPSSEIFILDAANGDLETQLVDIIEDMRLAQSDPNLASHSVLVVDGHTLGMIEGPTPDGSEPDPRIRQLFRGLIPSVDSVICCRASPAQKAAIIRVIRKANPSPTDPLTLAIGDGANDLAMLAEAHVGVGISGREGLQAARVADYAVAQFRFLQRLLLVHGRWNYVRTARFVLFTFWKEMFFYVPTEIFSRYTGSTGTSLYEMWSLTVLNVLFTSLCVILMGVWEQDLRAETLLAVPELYVMGQRGGALNMPQYAGWMLAAGAEGVMVFFGCWAGYGVFSQFSDNGLFALGDLVFSAAMMWTNLKLMILETHYKSSVILGGFFITVAGWWLWQFTLAGLYAPSPSPYAVRHAFWTTFGADLAWWATLGVVLAALVVLLVMFKTVKRTLVIHGLWRWRWGWLWGNGGRGAGGLRGRKGAGFEGNLEEWDVTLWQELEKDPAVREKLRLMANDEMEDNEEEEPEELQGIAEREA</sequence>
<evidence type="ECO:0000256" key="8">
    <source>
        <dbReference type="ARBA" id="ARBA00022967"/>
    </source>
</evidence>
<keyword evidence="6 14" id="KW-0067">ATP-binding</keyword>
<keyword evidence="9 16" id="KW-1133">Transmembrane helix</keyword>
<feature type="transmembrane region" description="Helical" evidence="16">
    <location>
        <begin position="1318"/>
        <end position="1343"/>
    </location>
</feature>
<feature type="compositionally biased region" description="Polar residues" evidence="17">
    <location>
        <begin position="803"/>
        <end position="816"/>
    </location>
</feature>
<evidence type="ECO:0000256" key="15">
    <source>
        <dbReference type="PIRSR" id="PIRSR606539-3"/>
    </source>
</evidence>
<keyword evidence="8 16" id="KW-1278">Translocase</keyword>
<feature type="binding site" evidence="14">
    <location>
        <position position="1293"/>
    </location>
    <ligand>
        <name>ATP</name>
        <dbReference type="ChEBI" id="CHEBI:30616"/>
    </ligand>
</feature>
<dbReference type="GO" id="GO:0032456">
    <property type="term" value="P:endocytic recycling"/>
    <property type="evidence" value="ECO:0007669"/>
    <property type="project" value="TreeGrafter"/>
</dbReference>
<proteinExistence type="inferred from homology"/>
<dbReference type="Gene3D" id="3.40.50.1000">
    <property type="entry name" value="HAD superfamily/HAD-like"/>
    <property type="match status" value="1"/>
</dbReference>
<dbReference type="GO" id="GO:0005802">
    <property type="term" value="C:trans-Golgi network"/>
    <property type="evidence" value="ECO:0007669"/>
    <property type="project" value="TreeGrafter"/>
</dbReference>
<evidence type="ECO:0000256" key="9">
    <source>
        <dbReference type="ARBA" id="ARBA00022989"/>
    </source>
</evidence>
<keyword evidence="7 15" id="KW-0460">Magnesium</keyword>
<comment type="subcellular location">
    <subcellularLocation>
        <location evidence="1 16">Membrane</location>
        <topology evidence="1 16">Multi-pass membrane protein</topology>
    </subcellularLocation>
</comment>
<dbReference type="InterPro" id="IPR001757">
    <property type="entry name" value="P_typ_ATPase"/>
</dbReference>
<dbReference type="SUPFAM" id="SSF81653">
    <property type="entry name" value="Calcium ATPase, transduction domain A"/>
    <property type="match status" value="1"/>
</dbReference>
<dbReference type="NCBIfam" id="TIGR01494">
    <property type="entry name" value="ATPase_P-type"/>
    <property type="match status" value="1"/>
</dbReference>
<feature type="binding site" evidence="15">
    <location>
        <position position="515"/>
    </location>
    <ligand>
        <name>Mg(2+)</name>
        <dbReference type="ChEBI" id="CHEBI:18420"/>
    </ligand>
</feature>
<dbReference type="InterPro" id="IPR032630">
    <property type="entry name" value="P_typ_ATPase_c"/>
</dbReference>
<evidence type="ECO:0000256" key="11">
    <source>
        <dbReference type="ARBA" id="ARBA00034036"/>
    </source>
</evidence>
<feature type="binding site" evidence="14">
    <location>
        <position position="1294"/>
    </location>
    <ligand>
        <name>ATP</name>
        <dbReference type="ChEBI" id="CHEBI:30616"/>
    </ligand>
</feature>
<dbReference type="InterPro" id="IPR032631">
    <property type="entry name" value="P-type_ATPase_N"/>
</dbReference>
<feature type="binding site" evidence="14">
    <location>
        <position position="513"/>
    </location>
    <ligand>
        <name>ATP</name>
        <dbReference type="ChEBI" id="CHEBI:30616"/>
    </ligand>
</feature>
<evidence type="ECO:0000256" key="1">
    <source>
        <dbReference type="ARBA" id="ARBA00004141"/>
    </source>
</evidence>
<evidence type="ECO:0000256" key="17">
    <source>
        <dbReference type="SAM" id="MobiDB-lite"/>
    </source>
</evidence>
<dbReference type="SUPFAM" id="SSF56784">
    <property type="entry name" value="HAD-like"/>
    <property type="match status" value="1"/>
</dbReference>
<feature type="domain" description="P-type ATPase C-terminal" evidence="19">
    <location>
        <begin position="1142"/>
        <end position="1390"/>
    </location>
</feature>
<name>A0AA38VGA4_9PEZI</name>
<dbReference type="InterPro" id="IPR008250">
    <property type="entry name" value="ATPase_P-typ_transduc_dom_A_sf"/>
</dbReference>
<comment type="caution">
    <text evidence="20">The sequence shown here is derived from an EMBL/GenBank/DDBJ whole genome shotgun (WGS) entry which is preliminary data.</text>
</comment>
<dbReference type="Pfam" id="PF16212">
    <property type="entry name" value="PhoLip_ATPase_C"/>
    <property type="match status" value="1"/>
</dbReference>
<dbReference type="Gene3D" id="3.40.1110.10">
    <property type="entry name" value="Calcium-transporting ATPase, cytoplasmic domain N"/>
    <property type="match status" value="1"/>
</dbReference>
<feature type="transmembrane region" description="Helical" evidence="16">
    <location>
        <begin position="404"/>
        <end position="426"/>
    </location>
</feature>
<evidence type="ECO:0000256" key="5">
    <source>
        <dbReference type="ARBA" id="ARBA00022741"/>
    </source>
</evidence>
<evidence type="ECO:0000256" key="14">
    <source>
        <dbReference type="PIRSR" id="PIRSR606539-2"/>
    </source>
</evidence>
<feature type="compositionally biased region" description="Basic and acidic residues" evidence="17">
    <location>
        <begin position="819"/>
        <end position="831"/>
    </location>
</feature>
<comment type="similarity">
    <text evidence="2 16">Belongs to the cation transport ATPase (P-type) (TC 3.A.3) family. Type IV subfamily.</text>
</comment>
<feature type="transmembrane region" description="Helical" evidence="16">
    <location>
        <begin position="446"/>
        <end position="467"/>
    </location>
</feature>
<dbReference type="GO" id="GO:0000287">
    <property type="term" value="F:magnesium ion binding"/>
    <property type="evidence" value="ECO:0007669"/>
    <property type="project" value="UniProtKB-UniRule"/>
</dbReference>
<evidence type="ECO:0000259" key="19">
    <source>
        <dbReference type="Pfam" id="PF16212"/>
    </source>
</evidence>
<dbReference type="FunFam" id="3.40.50.1000:FF:000014">
    <property type="entry name" value="Phospholipid-transporting ATPase"/>
    <property type="match status" value="1"/>
</dbReference>
<feature type="region of interest" description="Disordered" evidence="17">
    <location>
        <begin position="802"/>
        <end position="831"/>
    </location>
</feature>
<evidence type="ECO:0000256" key="16">
    <source>
        <dbReference type="RuleBase" id="RU362033"/>
    </source>
</evidence>
<comment type="catalytic activity">
    <reaction evidence="12">
        <text>a 1,2-diacyl-sn-glycero-3-phosphoethanolamine(out) + ATP + H2O = a 1,2-diacyl-sn-glycero-3-phosphoethanolamine(in) + ADP + phosphate + H(+)</text>
        <dbReference type="Rhea" id="RHEA:66132"/>
        <dbReference type="ChEBI" id="CHEBI:15377"/>
        <dbReference type="ChEBI" id="CHEBI:15378"/>
        <dbReference type="ChEBI" id="CHEBI:30616"/>
        <dbReference type="ChEBI" id="CHEBI:43474"/>
        <dbReference type="ChEBI" id="CHEBI:64612"/>
        <dbReference type="ChEBI" id="CHEBI:456216"/>
    </reaction>
    <physiologicalReaction direction="left-to-right" evidence="12">
        <dbReference type="Rhea" id="RHEA:66133"/>
    </physiologicalReaction>
</comment>
<dbReference type="InterPro" id="IPR036412">
    <property type="entry name" value="HAD-like_sf"/>
</dbReference>
<dbReference type="PANTHER" id="PTHR24092">
    <property type="entry name" value="PROBABLE PHOSPHOLIPID-TRANSPORTING ATPASE"/>
    <property type="match status" value="1"/>
</dbReference>
<keyword evidence="21" id="KW-1185">Reference proteome</keyword>
<evidence type="ECO:0000256" key="6">
    <source>
        <dbReference type="ARBA" id="ARBA00022840"/>
    </source>
</evidence>
<dbReference type="InterPro" id="IPR018303">
    <property type="entry name" value="ATPase_P-typ_P_site"/>
</dbReference>
<protein>
    <recommendedName>
        <fullName evidence="16">Phospholipid-transporting ATPase</fullName>
        <ecNumber evidence="16">7.6.2.1</ecNumber>
    </recommendedName>
</protein>
<feature type="active site" description="4-aspartylphosphate intermediate" evidence="13">
    <location>
        <position position="513"/>
    </location>
</feature>
<evidence type="ECO:0000256" key="3">
    <source>
        <dbReference type="ARBA" id="ARBA00022692"/>
    </source>
</evidence>
<keyword evidence="10 16" id="KW-0472">Membrane</keyword>
<keyword evidence="3 16" id="KW-0812">Transmembrane</keyword>
<evidence type="ECO:0000256" key="13">
    <source>
        <dbReference type="PIRSR" id="PIRSR606539-1"/>
    </source>
</evidence>
<feature type="binding site" evidence="14">
    <location>
        <position position="672"/>
    </location>
    <ligand>
        <name>ATP</name>
        <dbReference type="ChEBI" id="CHEBI:30616"/>
    </ligand>
</feature>
<dbReference type="InterPro" id="IPR023299">
    <property type="entry name" value="ATPase_P-typ_cyto_dom_N"/>
</dbReference>
<dbReference type="Gene3D" id="2.70.150.10">
    <property type="entry name" value="Calcium-transporting ATPase, cytoplasmic transduction domain A"/>
    <property type="match status" value="1"/>
</dbReference>
<evidence type="ECO:0000256" key="2">
    <source>
        <dbReference type="ARBA" id="ARBA00008109"/>
    </source>
</evidence>
<dbReference type="GO" id="GO:0006892">
    <property type="term" value="P:post-Golgi vesicle-mediated transport"/>
    <property type="evidence" value="ECO:0007669"/>
    <property type="project" value="TreeGrafter"/>
</dbReference>
<keyword evidence="4 15" id="KW-0479">Metal-binding</keyword>
<feature type="region of interest" description="Disordered" evidence="17">
    <location>
        <begin position="577"/>
        <end position="614"/>
    </location>
</feature>
<organism evidence="20 21">
    <name type="scientific">Pleurostoma richardsiae</name>
    <dbReference type="NCBI Taxonomy" id="41990"/>
    <lineage>
        <taxon>Eukaryota</taxon>
        <taxon>Fungi</taxon>
        <taxon>Dikarya</taxon>
        <taxon>Ascomycota</taxon>
        <taxon>Pezizomycotina</taxon>
        <taxon>Sordariomycetes</taxon>
        <taxon>Sordariomycetidae</taxon>
        <taxon>Calosphaeriales</taxon>
        <taxon>Pleurostomataceae</taxon>
        <taxon>Pleurostoma</taxon>
    </lineage>
</organism>
<feature type="compositionally biased region" description="Acidic residues" evidence="17">
    <location>
        <begin position="1453"/>
        <end position="1465"/>
    </location>
</feature>
<feature type="region of interest" description="Disordered" evidence="17">
    <location>
        <begin position="1"/>
        <end position="53"/>
    </location>
</feature>
<feature type="region of interest" description="Disordered" evidence="17">
    <location>
        <begin position="1450"/>
        <end position="1474"/>
    </location>
</feature>
<evidence type="ECO:0000256" key="4">
    <source>
        <dbReference type="ARBA" id="ARBA00022723"/>
    </source>
</evidence>
<dbReference type="GO" id="GO:0045332">
    <property type="term" value="P:phospholipid translocation"/>
    <property type="evidence" value="ECO:0007669"/>
    <property type="project" value="TreeGrafter"/>
</dbReference>
<dbReference type="GO" id="GO:0005886">
    <property type="term" value="C:plasma membrane"/>
    <property type="evidence" value="ECO:0007669"/>
    <property type="project" value="TreeGrafter"/>
</dbReference>
<dbReference type="SUPFAM" id="SSF81665">
    <property type="entry name" value="Calcium ATPase, transmembrane domain M"/>
    <property type="match status" value="1"/>
</dbReference>
<feature type="binding site" evidence="14">
    <location>
        <position position="514"/>
    </location>
    <ligand>
        <name>ATP</name>
        <dbReference type="ChEBI" id="CHEBI:30616"/>
    </ligand>
</feature>
<feature type="binding site" evidence="14">
    <location>
        <position position="718"/>
    </location>
    <ligand>
        <name>ATP</name>
        <dbReference type="ChEBI" id="CHEBI:30616"/>
    </ligand>
</feature>
<dbReference type="GO" id="GO:0140326">
    <property type="term" value="F:ATPase-coupled intramembrane lipid transporter activity"/>
    <property type="evidence" value="ECO:0007669"/>
    <property type="project" value="UniProtKB-EC"/>
</dbReference>
<dbReference type="Proteomes" id="UP001174694">
    <property type="component" value="Unassembled WGS sequence"/>
</dbReference>
<dbReference type="FunFam" id="3.40.50.1000:FF:000001">
    <property type="entry name" value="Phospholipid-transporting ATPase IC"/>
    <property type="match status" value="1"/>
</dbReference>
<comment type="catalytic activity">
    <reaction evidence="11 16">
        <text>ATP + H2O + phospholipidSide 1 = ADP + phosphate + phospholipidSide 2.</text>
        <dbReference type="EC" id="7.6.2.1"/>
    </reaction>
</comment>
<dbReference type="InterPro" id="IPR006539">
    <property type="entry name" value="P-type_ATPase_IV"/>
</dbReference>
<feature type="domain" description="P-type ATPase N-terminal" evidence="18">
    <location>
        <begin position="111"/>
        <end position="167"/>
    </location>
</feature>
<feature type="binding site" evidence="15">
    <location>
        <position position="513"/>
    </location>
    <ligand>
        <name>Mg(2+)</name>
        <dbReference type="ChEBI" id="CHEBI:18420"/>
    </ligand>
</feature>
<dbReference type="PROSITE" id="PS00154">
    <property type="entry name" value="ATPASE_E1_E2"/>
    <property type="match status" value="1"/>
</dbReference>